<dbReference type="InterPro" id="IPR036770">
    <property type="entry name" value="Ankyrin_rpt-contain_sf"/>
</dbReference>
<dbReference type="RefSeq" id="XP_012212164.1">
    <property type="nucleotide sequence ID" value="XM_012356774.1"/>
</dbReference>
<evidence type="ECO:0000313" key="2">
    <source>
        <dbReference type="Proteomes" id="UP000030745"/>
    </source>
</evidence>
<dbReference type="EMBL" id="KK583768">
    <property type="protein sequence ID" value="KDO17126.1"/>
    <property type="molecule type" value="Genomic_DNA"/>
</dbReference>
<organism evidence="1 2">
    <name type="scientific">Saprolegnia parasitica (strain CBS 223.65)</name>
    <dbReference type="NCBI Taxonomy" id="695850"/>
    <lineage>
        <taxon>Eukaryota</taxon>
        <taxon>Sar</taxon>
        <taxon>Stramenopiles</taxon>
        <taxon>Oomycota</taxon>
        <taxon>Saprolegniomycetes</taxon>
        <taxon>Saprolegniales</taxon>
        <taxon>Saprolegniaceae</taxon>
        <taxon>Saprolegnia</taxon>
    </lineage>
</organism>
<accession>A0A067BS62</accession>
<dbReference type="PANTHER" id="PTHR46586">
    <property type="entry name" value="ANKYRIN REPEAT-CONTAINING PROTEIN"/>
    <property type="match status" value="1"/>
</dbReference>
<keyword evidence="2" id="KW-1185">Reference proteome</keyword>
<proteinExistence type="predicted"/>
<dbReference type="InterPro" id="IPR002110">
    <property type="entry name" value="Ankyrin_rpt"/>
</dbReference>
<protein>
    <recommendedName>
        <fullName evidence="3">Ankyrin repeat protein</fullName>
    </recommendedName>
</protein>
<reference evidence="1 2" key="1">
    <citation type="journal article" date="2013" name="PLoS Genet.">
        <title>Distinctive expansion of potential virulence genes in the genome of the oomycete fish pathogen Saprolegnia parasitica.</title>
        <authorList>
            <person name="Jiang R.H."/>
            <person name="de Bruijn I."/>
            <person name="Haas B.J."/>
            <person name="Belmonte R."/>
            <person name="Lobach L."/>
            <person name="Christie J."/>
            <person name="van den Ackerveken G."/>
            <person name="Bottin A."/>
            <person name="Bulone V."/>
            <person name="Diaz-Moreno S.M."/>
            <person name="Dumas B."/>
            <person name="Fan L."/>
            <person name="Gaulin E."/>
            <person name="Govers F."/>
            <person name="Grenville-Briggs L.J."/>
            <person name="Horner N.R."/>
            <person name="Levin J.Z."/>
            <person name="Mammella M."/>
            <person name="Meijer H.J."/>
            <person name="Morris P."/>
            <person name="Nusbaum C."/>
            <person name="Oome S."/>
            <person name="Phillips A.J."/>
            <person name="van Rooyen D."/>
            <person name="Rzeszutek E."/>
            <person name="Saraiva M."/>
            <person name="Secombes C.J."/>
            <person name="Seidl M.F."/>
            <person name="Snel B."/>
            <person name="Stassen J.H."/>
            <person name="Sykes S."/>
            <person name="Tripathy S."/>
            <person name="van den Berg H."/>
            <person name="Vega-Arreguin J.C."/>
            <person name="Wawra S."/>
            <person name="Young S.K."/>
            <person name="Zeng Q."/>
            <person name="Dieguez-Uribeondo J."/>
            <person name="Russ C."/>
            <person name="Tyler B.M."/>
            <person name="van West P."/>
        </authorList>
    </citation>
    <scope>NUCLEOTIDE SEQUENCE [LARGE SCALE GENOMIC DNA]</scope>
    <source>
        <strain evidence="1 2">CBS 223.65</strain>
    </source>
</reference>
<evidence type="ECO:0000313" key="1">
    <source>
        <dbReference type="EMBL" id="KDO17126.1"/>
    </source>
</evidence>
<gene>
    <name evidence="1" type="ORF">SPRG_17461</name>
</gene>
<dbReference type="GeneID" id="24139001"/>
<evidence type="ECO:0008006" key="3">
    <source>
        <dbReference type="Google" id="ProtNLM"/>
    </source>
</evidence>
<dbReference type="OrthoDB" id="10057496at2759"/>
<sequence>MDWDSFSSIYVAAANGHLEIVGWLCTLVHDLDGNELVAAAAYGHDDVVKYLLERTSSHSIESALTCALRGGHAGIVRRLLPIVQTVGPCDIYCAWTPQSILGCGHVQALQHLLNANVDVTQIDAHAIFLNDDDEPTLMLDATCAEIESVARQLPRTFHVVMLLAAARH</sequence>
<dbReference type="Gene3D" id="1.25.40.20">
    <property type="entry name" value="Ankyrin repeat-containing domain"/>
    <property type="match status" value="1"/>
</dbReference>
<dbReference type="InterPro" id="IPR052050">
    <property type="entry name" value="SecEffector_AnkRepeat"/>
</dbReference>
<dbReference type="PANTHER" id="PTHR46586:SF3">
    <property type="entry name" value="ANKYRIN REPEAT-CONTAINING PROTEIN"/>
    <property type="match status" value="1"/>
</dbReference>
<feature type="non-terminal residue" evidence="1">
    <location>
        <position position="168"/>
    </location>
</feature>
<dbReference type="VEuPathDB" id="FungiDB:SPRG_17461"/>
<dbReference type="SUPFAM" id="SSF48403">
    <property type="entry name" value="Ankyrin repeat"/>
    <property type="match status" value="1"/>
</dbReference>
<dbReference type="AlphaFoldDB" id="A0A067BS62"/>
<dbReference type="Proteomes" id="UP000030745">
    <property type="component" value="Unassembled WGS sequence"/>
</dbReference>
<name>A0A067BS62_SAPPC</name>
<dbReference type="KEGG" id="spar:SPRG_17461"/>
<dbReference type="Pfam" id="PF12796">
    <property type="entry name" value="Ank_2"/>
    <property type="match status" value="1"/>
</dbReference>